<evidence type="ECO:0008006" key="4">
    <source>
        <dbReference type="Google" id="ProtNLM"/>
    </source>
</evidence>
<comment type="caution">
    <text evidence="2">The sequence shown here is derived from an EMBL/GenBank/DDBJ whole genome shotgun (WGS) entry which is preliminary data.</text>
</comment>
<dbReference type="Proteomes" id="UP000626026">
    <property type="component" value="Unassembled WGS sequence"/>
</dbReference>
<keyword evidence="3" id="KW-1185">Reference proteome</keyword>
<sequence length="188" mass="20905">MRHAFPAPFLLAALCCMPALAQPAPQAPRDLRPTRDVTVTYALNGGADVYMSQSWDARGKRLRMTTAGEPGWMLIDFGRSKAYMVVDRTRRFITQPERSATPDPLSLPPDARLTRVGNGRVANQPCTDWRVDSVQLAATLCITADNVMVRMVQQRTDGEARLEARSVSFAPADPARFRVPDGYREVTR</sequence>
<reference evidence="2 3" key="1">
    <citation type="journal article" date="2013" name="Int. J. Syst. Evol. Microbiol.">
        <title>Roseomonas aerophila sp. nov., isolated from air.</title>
        <authorList>
            <person name="Kim S.J."/>
            <person name="Weon H.Y."/>
            <person name="Ahn J.H."/>
            <person name="Hong S.B."/>
            <person name="Seok S.J."/>
            <person name="Whang K.S."/>
            <person name="Kwon S.W."/>
        </authorList>
    </citation>
    <scope>NUCLEOTIDE SEQUENCE [LARGE SCALE GENOMIC DNA]</scope>
    <source>
        <strain evidence="2 3">NBRC 108923</strain>
    </source>
</reference>
<evidence type="ECO:0000313" key="2">
    <source>
        <dbReference type="EMBL" id="MBC9209309.1"/>
    </source>
</evidence>
<feature type="chain" id="PRO_5045087408" description="DUF4412 domain-containing protein" evidence="1">
    <location>
        <begin position="22"/>
        <end position="188"/>
    </location>
</feature>
<dbReference type="EMBL" id="JACTVA010000051">
    <property type="protein sequence ID" value="MBC9209309.1"/>
    <property type="molecule type" value="Genomic_DNA"/>
</dbReference>
<evidence type="ECO:0000256" key="1">
    <source>
        <dbReference type="SAM" id="SignalP"/>
    </source>
</evidence>
<organism evidence="2 3">
    <name type="scientific">Teichococcus aerophilus</name>
    <dbReference type="NCBI Taxonomy" id="1224513"/>
    <lineage>
        <taxon>Bacteria</taxon>
        <taxon>Pseudomonadati</taxon>
        <taxon>Pseudomonadota</taxon>
        <taxon>Alphaproteobacteria</taxon>
        <taxon>Acetobacterales</taxon>
        <taxon>Roseomonadaceae</taxon>
        <taxon>Roseomonas</taxon>
    </lineage>
</organism>
<keyword evidence="1" id="KW-0732">Signal</keyword>
<protein>
    <recommendedName>
        <fullName evidence="4">DUF4412 domain-containing protein</fullName>
    </recommendedName>
</protein>
<gene>
    <name evidence="2" type="ORF">IBL26_20860</name>
</gene>
<dbReference type="RefSeq" id="WP_187786448.1">
    <property type="nucleotide sequence ID" value="NZ_JACTVA010000051.1"/>
</dbReference>
<evidence type="ECO:0000313" key="3">
    <source>
        <dbReference type="Proteomes" id="UP000626026"/>
    </source>
</evidence>
<proteinExistence type="predicted"/>
<accession>A0ABR7RRR6</accession>
<feature type="signal peptide" evidence="1">
    <location>
        <begin position="1"/>
        <end position="21"/>
    </location>
</feature>
<name>A0ABR7RRR6_9PROT</name>